<comment type="caution">
    <text evidence="7">The sequence shown here is derived from an EMBL/GenBank/DDBJ whole genome shotgun (WGS) entry which is preliminary data.</text>
</comment>
<evidence type="ECO:0000256" key="4">
    <source>
        <dbReference type="ARBA" id="ARBA00023163"/>
    </source>
</evidence>
<evidence type="ECO:0000259" key="6">
    <source>
        <dbReference type="Pfam" id="PF08281"/>
    </source>
</evidence>
<dbReference type="NCBIfam" id="TIGR02937">
    <property type="entry name" value="sigma70-ECF"/>
    <property type="match status" value="1"/>
</dbReference>
<dbReference type="InterPro" id="IPR013324">
    <property type="entry name" value="RNA_pol_sigma_r3/r4-like"/>
</dbReference>
<name>A0A9X3TR62_9BACL</name>
<protein>
    <submittedName>
        <fullName evidence="7">Sigma-70 family RNA polymerase sigma factor</fullName>
    </submittedName>
</protein>
<dbReference type="PANTHER" id="PTHR43133:SF51">
    <property type="entry name" value="RNA POLYMERASE SIGMA FACTOR"/>
    <property type="match status" value="1"/>
</dbReference>
<comment type="similarity">
    <text evidence="1">Belongs to the sigma-70 factor family. ECF subfamily.</text>
</comment>
<evidence type="ECO:0000259" key="5">
    <source>
        <dbReference type="Pfam" id="PF04542"/>
    </source>
</evidence>
<keyword evidence="4" id="KW-0804">Transcription</keyword>
<feature type="domain" description="RNA polymerase sigma factor 70 region 4 type 2" evidence="6">
    <location>
        <begin position="124"/>
        <end position="174"/>
    </location>
</feature>
<gene>
    <name evidence="7" type="ORF">O3V59_12470</name>
</gene>
<dbReference type="InterPro" id="IPR039425">
    <property type="entry name" value="RNA_pol_sigma-70-like"/>
</dbReference>
<reference evidence="7" key="1">
    <citation type="submission" date="2022-12" db="EMBL/GenBank/DDBJ databases">
        <title>Draft genome sequence of the thermophilic strain Brevibacillus thermoruber HT42, isolated from Los Humeros, Puebla, Mexico, with biotechnological potential.</title>
        <authorList>
            <person name="Lara Sanchez J."/>
            <person name="Solis Palacios R."/>
            <person name="Bustos Baena A.S."/>
            <person name="Ruz Baez A.E."/>
            <person name="Espinosa Luna G."/>
            <person name="Oliart Ros R.M."/>
        </authorList>
    </citation>
    <scope>NUCLEOTIDE SEQUENCE</scope>
    <source>
        <strain evidence="7">HT42</strain>
    </source>
</reference>
<sequence length="194" mass="22866">MDKEQIERVIEEIKSSGSLEMFGDIIEALQQPIFTYCYHMLGHRQEAEDAVQEVFIKAYEHIDKYTKSDSFSAWVYKIAYHHCLNLINRRKLYRMVPFLKRGMAAVSQNEGEIRVDHEQVSYPLHQAMSRLSAEDRNLIILRVIEEKGYEELSVLLNKKPATLRKQYERALRKCKHYLQLQKGGEVNEAYKAIR</sequence>
<dbReference type="AlphaFoldDB" id="A0A9X3TR62"/>
<dbReference type="GO" id="GO:0006352">
    <property type="term" value="P:DNA-templated transcription initiation"/>
    <property type="evidence" value="ECO:0007669"/>
    <property type="project" value="InterPro"/>
</dbReference>
<dbReference type="InterPro" id="IPR014284">
    <property type="entry name" value="RNA_pol_sigma-70_dom"/>
</dbReference>
<dbReference type="Pfam" id="PF08281">
    <property type="entry name" value="Sigma70_r4_2"/>
    <property type="match status" value="1"/>
</dbReference>
<dbReference type="InterPro" id="IPR013325">
    <property type="entry name" value="RNA_pol_sigma_r2"/>
</dbReference>
<dbReference type="SUPFAM" id="SSF88659">
    <property type="entry name" value="Sigma3 and sigma4 domains of RNA polymerase sigma factors"/>
    <property type="match status" value="1"/>
</dbReference>
<dbReference type="InterPro" id="IPR013249">
    <property type="entry name" value="RNA_pol_sigma70_r4_t2"/>
</dbReference>
<keyword evidence="3" id="KW-0731">Sigma factor</keyword>
<dbReference type="GO" id="GO:0016987">
    <property type="term" value="F:sigma factor activity"/>
    <property type="evidence" value="ECO:0007669"/>
    <property type="project" value="UniProtKB-KW"/>
</dbReference>
<accession>A0A9X3TR62</accession>
<dbReference type="Gene3D" id="1.10.10.10">
    <property type="entry name" value="Winged helix-like DNA-binding domain superfamily/Winged helix DNA-binding domain"/>
    <property type="match status" value="1"/>
</dbReference>
<feature type="domain" description="RNA polymerase sigma-70 region 2" evidence="5">
    <location>
        <begin position="26"/>
        <end position="91"/>
    </location>
</feature>
<dbReference type="GO" id="GO:0003677">
    <property type="term" value="F:DNA binding"/>
    <property type="evidence" value="ECO:0007669"/>
    <property type="project" value="InterPro"/>
</dbReference>
<evidence type="ECO:0000313" key="8">
    <source>
        <dbReference type="Proteomes" id="UP001151071"/>
    </source>
</evidence>
<evidence type="ECO:0000313" key="7">
    <source>
        <dbReference type="EMBL" id="MDA5109181.1"/>
    </source>
</evidence>
<keyword evidence="8" id="KW-1185">Reference proteome</keyword>
<dbReference type="RefSeq" id="WP_271140274.1">
    <property type="nucleotide sequence ID" value="NZ_JAPYYP010000014.1"/>
</dbReference>
<evidence type="ECO:0000256" key="1">
    <source>
        <dbReference type="ARBA" id="ARBA00010641"/>
    </source>
</evidence>
<dbReference type="Pfam" id="PF04542">
    <property type="entry name" value="Sigma70_r2"/>
    <property type="match status" value="1"/>
</dbReference>
<evidence type="ECO:0000256" key="2">
    <source>
        <dbReference type="ARBA" id="ARBA00023015"/>
    </source>
</evidence>
<dbReference type="InterPro" id="IPR036388">
    <property type="entry name" value="WH-like_DNA-bd_sf"/>
</dbReference>
<dbReference type="InterPro" id="IPR007627">
    <property type="entry name" value="RNA_pol_sigma70_r2"/>
</dbReference>
<proteinExistence type="inferred from homology"/>
<dbReference type="Proteomes" id="UP001151071">
    <property type="component" value="Unassembled WGS sequence"/>
</dbReference>
<evidence type="ECO:0000256" key="3">
    <source>
        <dbReference type="ARBA" id="ARBA00023082"/>
    </source>
</evidence>
<dbReference type="EMBL" id="JAPYYP010000014">
    <property type="protein sequence ID" value="MDA5109181.1"/>
    <property type="molecule type" value="Genomic_DNA"/>
</dbReference>
<dbReference type="Gene3D" id="1.10.1740.10">
    <property type="match status" value="1"/>
</dbReference>
<dbReference type="PANTHER" id="PTHR43133">
    <property type="entry name" value="RNA POLYMERASE ECF-TYPE SIGMA FACTO"/>
    <property type="match status" value="1"/>
</dbReference>
<organism evidence="7 8">
    <name type="scientific">Brevibacillus thermoruber</name>
    <dbReference type="NCBI Taxonomy" id="33942"/>
    <lineage>
        <taxon>Bacteria</taxon>
        <taxon>Bacillati</taxon>
        <taxon>Bacillota</taxon>
        <taxon>Bacilli</taxon>
        <taxon>Bacillales</taxon>
        <taxon>Paenibacillaceae</taxon>
        <taxon>Brevibacillus</taxon>
    </lineage>
</organism>
<dbReference type="SUPFAM" id="SSF88946">
    <property type="entry name" value="Sigma2 domain of RNA polymerase sigma factors"/>
    <property type="match status" value="1"/>
</dbReference>
<keyword evidence="2" id="KW-0805">Transcription regulation</keyword>